<evidence type="ECO:0000313" key="3">
    <source>
        <dbReference type="Proteomes" id="UP001274896"/>
    </source>
</evidence>
<keyword evidence="3" id="KW-1185">Reference proteome</keyword>
<dbReference type="EMBL" id="JAUCMX010000001">
    <property type="protein sequence ID" value="KAK3557087.1"/>
    <property type="molecule type" value="Genomic_DNA"/>
</dbReference>
<dbReference type="AlphaFoldDB" id="A0AAE0RKB3"/>
<sequence>MHVSDPVFISVGYVKALSNSLQQQLADQSHATKTARVGIPDKLAGITNTNDAVWEIKNTGFEDDNDDDWDISSLEDVPAEHSSVRKSMDKSIDTSTSLWGTFTEPRQGPGLKDTGTGSTLKSSIVTVSDWDDSDGAKI</sequence>
<evidence type="ECO:0000313" key="2">
    <source>
        <dbReference type="EMBL" id="KAK3557087.1"/>
    </source>
</evidence>
<name>A0AAE0RKB3_9TELE</name>
<comment type="caution">
    <text evidence="2">The sequence shown here is derived from an EMBL/GenBank/DDBJ whole genome shotgun (WGS) entry which is preliminary data.</text>
</comment>
<accession>A0AAE0RKB3</accession>
<reference evidence="2" key="1">
    <citation type="submission" date="2023-06" db="EMBL/GenBank/DDBJ databases">
        <title>Male Hemibagrus guttatus genome.</title>
        <authorList>
            <person name="Bian C."/>
        </authorList>
    </citation>
    <scope>NUCLEOTIDE SEQUENCE</scope>
    <source>
        <strain evidence="2">Male_cb2023</strain>
        <tissue evidence="2">Muscle</tissue>
    </source>
</reference>
<gene>
    <name evidence="2" type="ORF">QTP70_024754</name>
</gene>
<protein>
    <submittedName>
        <fullName evidence="2">Uncharacterized protein</fullName>
    </submittedName>
</protein>
<evidence type="ECO:0000256" key="1">
    <source>
        <dbReference type="SAM" id="MobiDB-lite"/>
    </source>
</evidence>
<proteinExistence type="predicted"/>
<feature type="region of interest" description="Disordered" evidence="1">
    <location>
        <begin position="98"/>
        <end position="119"/>
    </location>
</feature>
<organism evidence="2 3">
    <name type="scientific">Hemibagrus guttatus</name>
    <dbReference type="NCBI Taxonomy" id="175788"/>
    <lineage>
        <taxon>Eukaryota</taxon>
        <taxon>Metazoa</taxon>
        <taxon>Chordata</taxon>
        <taxon>Craniata</taxon>
        <taxon>Vertebrata</taxon>
        <taxon>Euteleostomi</taxon>
        <taxon>Actinopterygii</taxon>
        <taxon>Neopterygii</taxon>
        <taxon>Teleostei</taxon>
        <taxon>Ostariophysi</taxon>
        <taxon>Siluriformes</taxon>
        <taxon>Bagridae</taxon>
        <taxon>Hemibagrus</taxon>
    </lineage>
</organism>
<dbReference type="Proteomes" id="UP001274896">
    <property type="component" value="Unassembled WGS sequence"/>
</dbReference>